<feature type="transmembrane region" description="Helical" evidence="7">
    <location>
        <begin position="94"/>
        <end position="115"/>
    </location>
</feature>
<protein>
    <recommendedName>
        <fullName evidence="10">Major facilitator superfamily (MFS) profile domain-containing protein</fullName>
    </recommendedName>
</protein>
<keyword evidence="5 7" id="KW-1133">Transmembrane helix</keyword>
<feature type="transmembrane region" description="Helical" evidence="7">
    <location>
        <begin position="44"/>
        <end position="61"/>
    </location>
</feature>
<gene>
    <name evidence="8" type="ORF">A2161_13330</name>
</gene>
<evidence type="ECO:0000313" key="9">
    <source>
        <dbReference type="Proteomes" id="UP000179266"/>
    </source>
</evidence>
<evidence type="ECO:0000256" key="1">
    <source>
        <dbReference type="ARBA" id="ARBA00004651"/>
    </source>
</evidence>
<dbReference type="PANTHER" id="PTHR23517:SF3">
    <property type="entry name" value="INTEGRAL MEMBRANE TRANSPORT PROTEIN"/>
    <property type="match status" value="1"/>
</dbReference>
<comment type="caution">
    <text evidence="8">The sequence shown here is derived from an EMBL/GenBank/DDBJ whole genome shotgun (WGS) entry which is preliminary data.</text>
</comment>
<feature type="transmembrane region" description="Helical" evidence="7">
    <location>
        <begin position="303"/>
        <end position="324"/>
    </location>
</feature>
<dbReference type="GO" id="GO:0022857">
    <property type="term" value="F:transmembrane transporter activity"/>
    <property type="evidence" value="ECO:0007669"/>
    <property type="project" value="InterPro"/>
</dbReference>
<dbReference type="PANTHER" id="PTHR23517">
    <property type="entry name" value="RESISTANCE PROTEIN MDTM, PUTATIVE-RELATED-RELATED"/>
    <property type="match status" value="1"/>
</dbReference>
<dbReference type="InterPro" id="IPR036259">
    <property type="entry name" value="MFS_trans_sf"/>
</dbReference>
<feature type="transmembrane region" description="Helical" evidence="7">
    <location>
        <begin position="362"/>
        <end position="381"/>
    </location>
</feature>
<proteinExistence type="predicted"/>
<keyword evidence="3" id="KW-1003">Cell membrane</keyword>
<evidence type="ECO:0000256" key="7">
    <source>
        <dbReference type="SAM" id="Phobius"/>
    </source>
</evidence>
<evidence type="ECO:0000256" key="4">
    <source>
        <dbReference type="ARBA" id="ARBA00022692"/>
    </source>
</evidence>
<reference evidence="8 9" key="1">
    <citation type="journal article" date="2016" name="Nat. Commun.">
        <title>Thousands of microbial genomes shed light on interconnected biogeochemical processes in an aquifer system.</title>
        <authorList>
            <person name="Anantharaman K."/>
            <person name="Brown C.T."/>
            <person name="Hug L.A."/>
            <person name="Sharon I."/>
            <person name="Castelle C.J."/>
            <person name="Probst A.J."/>
            <person name="Thomas B.C."/>
            <person name="Singh A."/>
            <person name="Wilkins M.J."/>
            <person name="Karaoz U."/>
            <person name="Brodie E.L."/>
            <person name="Williams K.H."/>
            <person name="Hubbard S.S."/>
            <person name="Banfield J.F."/>
        </authorList>
    </citation>
    <scope>NUCLEOTIDE SEQUENCE [LARGE SCALE GENOMIC DNA]</scope>
</reference>
<feature type="transmembrane region" description="Helical" evidence="7">
    <location>
        <begin position="279"/>
        <end position="297"/>
    </location>
</feature>
<evidence type="ECO:0000256" key="5">
    <source>
        <dbReference type="ARBA" id="ARBA00022989"/>
    </source>
</evidence>
<dbReference type="SUPFAM" id="SSF103473">
    <property type="entry name" value="MFS general substrate transporter"/>
    <property type="match status" value="1"/>
</dbReference>
<feature type="transmembrane region" description="Helical" evidence="7">
    <location>
        <begin position="127"/>
        <end position="150"/>
    </location>
</feature>
<keyword evidence="6 7" id="KW-0472">Membrane</keyword>
<dbReference type="GO" id="GO:0005886">
    <property type="term" value="C:plasma membrane"/>
    <property type="evidence" value="ECO:0007669"/>
    <property type="project" value="UniProtKB-SubCell"/>
</dbReference>
<evidence type="ECO:0000313" key="8">
    <source>
        <dbReference type="EMBL" id="OGL48783.1"/>
    </source>
</evidence>
<feature type="transmembrane region" description="Helical" evidence="7">
    <location>
        <begin position="70"/>
        <end position="88"/>
    </location>
</feature>
<dbReference type="EMBL" id="MGDD01000030">
    <property type="protein sequence ID" value="OGL48783.1"/>
    <property type="molecule type" value="Genomic_DNA"/>
</dbReference>
<feature type="transmembrane region" description="Helical" evidence="7">
    <location>
        <begin position="12"/>
        <end position="32"/>
    </location>
</feature>
<keyword evidence="2" id="KW-0813">Transport</keyword>
<dbReference type="Gene3D" id="1.20.1250.20">
    <property type="entry name" value="MFS general substrate transporter like domains"/>
    <property type="match status" value="1"/>
</dbReference>
<evidence type="ECO:0008006" key="10">
    <source>
        <dbReference type="Google" id="ProtNLM"/>
    </source>
</evidence>
<sequence>MPYYSRYTFHFHLRIAAFEGFIAGIFLLNEFVARKTLHVSDWGIMLMLMIPTVTFSIALFWKPQYRKGKLFLWLGIPGRIVLLGMFFVHQSYFFILLIVCSSLVANLMIPVQNNIIKLNYGKLKGYYFGRATTISALTTITTASLFGWLLQQNDSLYHIAYPVAGIIGIISYLTWSRIRKRAMPTTINGGNQGDSDWSITDIGRVFKLDKEFRIFEINYFIYGLGFMMLHLTLPLYLVDRMHINYTQAGIARGLIFYTIVVFIAPMVGKIYDRIGPYKLSSIGFAVFGLFPIFILFSSNFNQIYASFVVFALAMACVNIVWNLGPVQISPPGSERLYMSIHMSLVGLRASLGYPLGILIKTVSSYETVFIIVFLLEIIASYRMRQLARIS</sequence>
<organism evidence="8 9">
    <name type="scientific">Candidatus Schekmanbacteria bacterium RBG_13_48_7</name>
    <dbReference type="NCBI Taxonomy" id="1817878"/>
    <lineage>
        <taxon>Bacteria</taxon>
        <taxon>Candidatus Schekmaniibacteriota</taxon>
    </lineage>
</organism>
<evidence type="ECO:0000256" key="2">
    <source>
        <dbReference type="ARBA" id="ARBA00022448"/>
    </source>
</evidence>
<dbReference type="InterPro" id="IPR050171">
    <property type="entry name" value="MFS_Transporters"/>
</dbReference>
<accession>A0A1F7S4Q1</accession>
<dbReference type="Proteomes" id="UP000179266">
    <property type="component" value="Unassembled WGS sequence"/>
</dbReference>
<feature type="transmembrane region" description="Helical" evidence="7">
    <location>
        <begin position="217"/>
        <end position="237"/>
    </location>
</feature>
<keyword evidence="4 7" id="KW-0812">Transmembrane</keyword>
<feature type="transmembrane region" description="Helical" evidence="7">
    <location>
        <begin position="249"/>
        <end position="267"/>
    </location>
</feature>
<dbReference type="InterPro" id="IPR011701">
    <property type="entry name" value="MFS"/>
</dbReference>
<evidence type="ECO:0000256" key="3">
    <source>
        <dbReference type="ARBA" id="ARBA00022475"/>
    </source>
</evidence>
<feature type="transmembrane region" description="Helical" evidence="7">
    <location>
        <begin position="156"/>
        <end position="175"/>
    </location>
</feature>
<dbReference type="Pfam" id="PF07690">
    <property type="entry name" value="MFS_1"/>
    <property type="match status" value="1"/>
</dbReference>
<comment type="subcellular location">
    <subcellularLocation>
        <location evidence="1">Cell membrane</location>
        <topology evidence="1">Multi-pass membrane protein</topology>
    </subcellularLocation>
</comment>
<dbReference type="AlphaFoldDB" id="A0A1F7S4Q1"/>
<name>A0A1F7S4Q1_9BACT</name>
<evidence type="ECO:0000256" key="6">
    <source>
        <dbReference type="ARBA" id="ARBA00023136"/>
    </source>
</evidence>